<accession>A0A8T1QXQ9</accession>
<feature type="compositionally biased region" description="Basic and acidic residues" evidence="3">
    <location>
        <begin position="199"/>
        <end position="234"/>
    </location>
</feature>
<feature type="compositionally biased region" description="Basic and acidic residues" evidence="3">
    <location>
        <begin position="358"/>
        <end position="369"/>
    </location>
</feature>
<evidence type="ECO:0000313" key="5">
    <source>
        <dbReference type="EMBL" id="KAG6659227.1"/>
    </source>
</evidence>
<dbReference type="PANTHER" id="PTHR13112">
    <property type="entry name" value="UPF3 REGULATOR OF NONSENSE TRANSCRIPTS-LIKE PROTEIN"/>
    <property type="match status" value="1"/>
</dbReference>
<sequence>MKDPSVRSKVVIRHLPPSLTQPDLCILIDEKFSGRYNWFSFRPGKNSQKHQRYSRAYIDFKKPGDVFEFAQSFDGHVFVNEKGAQCKIVVEYAPSQRVSKRSTKKDGREGTIYKDPDYLEFLKTIAKPAEHLPSAEIQLERREAEQAGSAKENPVVTPLMEYVRQKRAAESGAQGSSVVGKIRRRSRVATSGKPGSSTTKRDSEKKKYILKEGAKTTAKKDKSTFTVVARREDQPITSSGKKISENVTDSGKKILLLKGKERGVSREQQGVTSVAGNSSTSTASKENQRREGGERVIKSILLNNESHQSQSSTAVQPQQKIQILRSESGKRPPRDISARLGPNGLVSQGEPNSFGSEGDTKRTREDKFTKRIMQVLGNVSEKQEKRTRNRDRPDRGVWTPLHRSDVSHSSDDRLSSPVSHPTQSLADSVEASHREMKDVPYGSRTAEVTAPTSGRNTSVANGSHRRVDRRGAVHIMKDDGSLNTSEGKSSRRGGVSGHGALEKQMWIQKSSSGP</sequence>
<dbReference type="EMBL" id="CM031811">
    <property type="protein sequence ID" value="KAG6659227.1"/>
    <property type="molecule type" value="Genomic_DNA"/>
</dbReference>
<feature type="compositionally biased region" description="Polar residues" evidence="3">
    <location>
        <begin position="266"/>
        <end position="285"/>
    </location>
</feature>
<feature type="compositionally biased region" description="Basic and acidic residues" evidence="3">
    <location>
        <begin position="381"/>
        <end position="395"/>
    </location>
</feature>
<feature type="compositionally biased region" description="Polar residues" evidence="3">
    <location>
        <begin position="235"/>
        <end position="249"/>
    </location>
</feature>
<feature type="compositionally biased region" description="Polar residues" evidence="3">
    <location>
        <begin position="301"/>
        <end position="321"/>
    </location>
</feature>
<feature type="compositionally biased region" description="Polar residues" evidence="3">
    <location>
        <begin position="450"/>
        <end position="461"/>
    </location>
</feature>
<feature type="compositionally biased region" description="Polar residues" evidence="3">
    <location>
        <begin position="345"/>
        <end position="355"/>
    </location>
</feature>
<evidence type="ECO:0000256" key="3">
    <source>
        <dbReference type="SAM" id="MobiDB-lite"/>
    </source>
</evidence>
<evidence type="ECO:0000256" key="1">
    <source>
        <dbReference type="ARBA" id="ARBA00004123"/>
    </source>
</evidence>
<keyword evidence="2" id="KW-0539">Nucleus</keyword>
<dbReference type="GO" id="GO:0005730">
    <property type="term" value="C:nucleolus"/>
    <property type="evidence" value="ECO:0007669"/>
    <property type="project" value="TreeGrafter"/>
</dbReference>
<comment type="caution">
    <text evidence="5">The sequence shown here is derived from an EMBL/GenBank/DDBJ whole genome shotgun (WGS) entry which is preliminary data.</text>
</comment>
<feature type="compositionally biased region" description="Basic and acidic residues" evidence="3">
    <location>
        <begin position="286"/>
        <end position="297"/>
    </location>
</feature>
<dbReference type="Pfam" id="PF03467">
    <property type="entry name" value="Smg4_UPF3"/>
    <property type="match status" value="1"/>
</dbReference>
<comment type="subcellular location">
    <subcellularLocation>
        <location evidence="1">Nucleus</location>
    </subcellularLocation>
</comment>
<dbReference type="GO" id="GO:0003729">
    <property type="term" value="F:mRNA binding"/>
    <property type="evidence" value="ECO:0007669"/>
    <property type="project" value="TreeGrafter"/>
</dbReference>
<dbReference type="GO" id="GO:0045727">
    <property type="term" value="P:positive regulation of translation"/>
    <property type="evidence" value="ECO:0007669"/>
    <property type="project" value="TreeGrafter"/>
</dbReference>
<dbReference type="Proteomes" id="UP000811609">
    <property type="component" value="Chromosome 3"/>
</dbReference>
<protein>
    <recommendedName>
        <fullName evidence="4">UPF3 domain-containing protein</fullName>
    </recommendedName>
</protein>
<reference evidence="5" key="1">
    <citation type="submission" date="2020-12" db="EMBL/GenBank/DDBJ databases">
        <title>WGS assembly of Carya illinoinensis cv. Pawnee.</title>
        <authorList>
            <person name="Platts A."/>
            <person name="Shu S."/>
            <person name="Wright S."/>
            <person name="Barry K."/>
            <person name="Edger P."/>
            <person name="Pires J.C."/>
            <person name="Schmutz J."/>
        </authorList>
    </citation>
    <scope>NUCLEOTIDE SEQUENCE</scope>
    <source>
        <tissue evidence="5">Leaf</tissue>
    </source>
</reference>
<organism evidence="5 6">
    <name type="scientific">Carya illinoinensis</name>
    <name type="common">Pecan</name>
    <dbReference type="NCBI Taxonomy" id="32201"/>
    <lineage>
        <taxon>Eukaryota</taxon>
        <taxon>Viridiplantae</taxon>
        <taxon>Streptophyta</taxon>
        <taxon>Embryophyta</taxon>
        <taxon>Tracheophyta</taxon>
        <taxon>Spermatophyta</taxon>
        <taxon>Magnoliopsida</taxon>
        <taxon>eudicotyledons</taxon>
        <taxon>Gunneridae</taxon>
        <taxon>Pentapetalae</taxon>
        <taxon>rosids</taxon>
        <taxon>fabids</taxon>
        <taxon>Fagales</taxon>
        <taxon>Juglandaceae</taxon>
        <taxon>Carya</taxon>
    </lineage>
</organism>
<dbReference type="CDD" id="cd12455">
    <property type="entry name" value="RRM_like_Smg4_UPF3"/>
    <property type="match status" value="1"/>
</dbReference>
<gene>
    <name evidence="5" type="ORF">CIPAW_03G018900</name>
</gene>
<evidence type="ECO:0000259" key="4">
    <source>
        <dbReference type="Pfam" id="PF03467"/>
    </source>
</evidence>
<feature type="domain" description="UPF3" evidence="4">
    <location>
        <begin position="7"/>
        <end position="168"/>
    </location>
</feature>
<dbReference type="InterPro" id="IPR005120">
    <property type="entry name" value="UPF3_dom"/>
</dbReference>
<keyword evidence="6" id="KW-1185">Reference proteome</keyword>
<evidence type="ECO:0000256" key="2">
    <source>
        <dbReference type="ARBA" id="ARBA00023242"/>
    </source>
</evidence>
<dbReference type="GO" id="GO:0005737">
    <property type="term" value="C:cytoplasm"/>
    <property type="evidence" value="ECO:0007669"/>
    <property type="project" value="TreeGrafter"/>
</dbReference>
<dbReference type="PANTHER" id="PTHR13112:SF5">
    <property type="entry name" value="REGULATOR OF NONSENSE TRANSCRIPTS UPF3"/>
    <property type="match status" value="1"/>
</dbReference>
<feature type="compositionally biased region" description="Basic and acidic residues" evidence="3">
    <location>
        <begin position="469"/>
        <end position="480"/>
    </location>
</feature>
<name>A0A8T1QXQ9_CARIL</name>
<evidence type="ECO:0000313" key="6">
    <source>
        <dbReference type="Proteomes" id="UP000811609"/>
    </source>
</evidence>
<feature type="region of interest" description="Disordered" evidence="3">
    <location>
        <begin position="167"/>
        <end position="514"/>
    </location>
</feature>
<dbReference type="AlphaFoldDB" id="A0A8T1QXQ9"/>
<proteinExistence type="predicted"/>
<dbReference type="GO" id="GO:0000184">
    <property type="term" value="P:nuclear-transcribed mRNA catabolic process, nonsense-mediated decay"/>
    <property type="evidence" value="ECO:0007669"/>
    <property type="project" value="InterPro"/>
</dbReference>
<feature type="compositionally biased region" description="Basic and acidic residues" evidence="3">
    <location>
        <begin position="402"/>
        <end position="414"/>
    </location>
</feature>
<dbReference type="InterPro" id="IPR039722">
    <property type="entry name" value="Upf3"/>
</dbReference>
<feature type="compositionally biased region" description="Basic and acidic residues" evidence="3">
    <location>
        <begin position="327"/>
        <end position="337"/>
    </location>
</feature>